<feature type="domain" description="Fibronectin type-III" evidence="17">
    <location>
        <begin position="979"/>
        <end position="1065"/>
    </location>
</feature>
<keyword evidence="4" id="KW-0645">Protease</keyword>
<name>A0A2W1L6S6_9BACL</name>
<keyword evidence="16" id="KW-0812">Transmembrane</keyword>
<evidence type="ECO:0000256" key="6">
    <source>
        <dbReference type="ARBA" id="ARBA00022679"/>
    </source>
</evidence>
<dbReference type="InterPro" id="IPR036116">
    <property type="entry name" value="FN3_sf"/>
</dbReference>
<feature type="domain" description="Fibronectin type-III" evidence="17">
    <location>
        <begin position="817"/>
        <end position="911"/>
    </location>
</feature>
<keyword evidence="2" id="KW-1003">Cell membrane</keyword>
<comment type="subcellular location">
    <subcellularLocation>
        <location evidence="1">Cell membrane</location>
    </subcellularLocation>
</comment>
<keyword evidence="11" id="KW-0511">Multifunctional enzyme</keyword>
<accession>A0A2W1L6S6</accession>
<keyword evidence="8" id="KW-0133">Cell shape</keyword>
<evidence type="ECO:0000256" key="5">
    <source>
        <dbReference type="ARBA" id="ARBA00022676"/>
    </source>
</evidence>
<dbReference type="InterPro" id="IPR036950">
    <property type="entry name" value="PBP_transglycosylase"/>
</dbReference>
<feature type="region of interest" description="Disordered" evidence="15">
    <location>
        <begin position="798"/>
        <end position="819"/>
    </location>
</feature>
<evidence type="ECO:0000256" key="11">
    <source>
        <dbReference type="ARBA" id="ARBA00023268"/>
    </source>
</evidence>
<evidence type="ECO:0000256" key="1">
    <source>
        <dbReference type="ARBA" id="ARBA00004236"/>
    </source>
</evidence>
<evidence type="ECO:0000256" key="3">
    <source>
        <dbReference type="ARBA" id="ARBA00022645"/>
    </source>
</evidence>
<evidence type="ECO:0000256" key="8">
    <source>
        <dbReference type="ARBA" id="ARBA00022960"/>
    </source>
</evidence>
<dbReference type="Pfam" id="PF00041">
    <property type="entry name" value="fn3"/>
    <property type="match status" value="2"/>
</dbReference>
<dbReference type="GO" id="GO:0005886">
    <property type="term" value="C:plasma membrane"/>
    <property type="evidence" value="ECO:0007669"/>
    <property type="project" value="UniProtKB-SubCell"/>
</dbReference>
<evidence type="ECO:0000256" key="2">
    <source>
        <dbReference type="ARBA" id="ARBA00022475"/>
    </source>
</evidence>
<dbReference type="GO" id="GO:0071555">
    <property type="term" value="P:cell wall organization"/>
    <property type="evidence" value="ECO:0007669"/>
    <property type="project" value="UniProtKB-KW"/>
</dbReference>
<keyword evidence="16" id="KW-1133">Transmembrane helix</keyword>
<organism evidence="18 19">
    <name type="scientific">Paenibacillus sambharensis</name>
    <dbReference type="NCBI Taxonomy" id="1803190"/>
    <lineage>
        <taxon>Bacteria</taxon>
        <taxon>Bacillati</taxon>
        <taxon>Bacillota</taxon>
        <taxon>Bacilli</taxon>
        <taxon>Bacillales</taxon>
        <taxon>Paenibacillaceae</taxon>
        <taxon>Paenibacillus</taxon>
    </lineage>
</organism>
<keyword evidence="5" id="KW-0328">Glycosyltransferase</keyword>
<keyword evidence="9" id="KW-0573">Peptidoglycan synthesis</keyword>
<dbReference type="GO" id="GO:0008955">
    <property type="term" value="F:peptidoglycan glycosyltransferase activity"/>
    <property type="evidence" value="ECO:0007669"/>
    <property type="project" value="UniProtKB-EC"/>
</dbReference>
<dbReference type="PANTHER" id="PTHR32282">
    <property type="entry name" value="BINDING PROTEIN TRANSPEPTIDASE, PUTATIVE-RELATED"/>
    <property type="match status" value="1"/>
</dbReference>
<dbReference type="SUPFAM" id="SSF56601">
    <property type="entry name" value="beta-lactamase/transpeptidase-like"/>
    <property type="match status" value="1"/>
</dbReference>
<dbReference type="SUPFAM" id="SSF49265">
    <property type="entry name" value="Fibronectin type III"/>
    <property type="match status" value="1"/>
</dbReference>
<dbReference type="Proteomes" id="UP000249522">
    <property type="component" value="Unassembled WGS sequence"/>
</dbReference>
<dbReference type="CDD" id="cd00063">
    <property type="entry name" value="FN3"/>
    <property type="match status" value="2"/>
</dbReference>
<dbReference type="Gene3D" id="3.40.710.10">
    <property type="entry name" value="DD-peptidase/beta-lactamase superfamily"/>
    <property type="match status" value="1"/>
</dbReference>
<dbReference type="GO" id="GO:0008658">
    <property type="term" value="F:penicillin binding"/>
    <property type="evidence" value="ECO:0007669"/>
    <property type="project" value="InterPro"/>
</dbReference>
<dbReference type="InterPro" id="IPR050396">
    <property type="entry name" value="Glycosyltr_51/Transpeptidase"/>
</dbReference>
<dbReference type="GO" id="GO:0009002">
    <property type="term" value="F:serine-type D-Ala-D-Ala carboxypeptidase activity"/>
    <property type="evidence" value="ECO:0007669"/>
    <property type="project" value="UniProtKB-EC"/>
</dbReference>
<keyword evidence="19" id="KW-1185">Reference proteome</keyword>
<dbReference type="Gene3D" id="2.60.40.10">
    <property type="entry name" value="Immunoglobulins"/>
    <property type="match status" value="2"/>
</dbReference>
<evidence type="ECO:0000256" key="4">
    <source>
        <dbReference type="ARBA" id="ARBA00022670"/>
    </source>
</evidence>
<dbReference type="RefSeq" id="WP_111148631.1">
    <property type="nucleotide sequence ID" value="NZ_QKRB01000055.1"/>
</dbReference>
<protein>
    <submittedName>
        <fullName evidence="18">Carboxypeptidase</fullName>
    </submittedName>
</protein>
<dbReference type="OrthoDB" id="9766909at2"/>
<sequence length="1065" mass="116529">MDEQQRPKKRSGWRTFGMVVWITTKWLVIFGFMIGLLAGGALTGYVASLVKDDPVRSRAEIEEKIGENAITGFVYFNDDSAVGQLRTDEDRRLVELKDIPQNVIDAVLATEDNNFYDHIGVDINGLGRAVKQKLLNEDIQTGGSTLTQQLARRVFLSLDVSDSRKVKEIFLSIRLERFLTKDEILSAYLNKVPFGNGSTGYNLYGIKAAAKGIFNISNLQEINIAQAAYLAGLPQRPSAYTAFTSKGEINEEGIGYAIDRQKLVLRRMLETGRISRAEYDEALAFDIRASLAKPNKKAYATYPYLMLEAERQAAEILLLQKNPQLTLADLRKKENAQLVQEEREDLLRGGYQIYTTIDRGIYNIMRKIGSDPANFTPDSAEKGMEQTAAIMLDHSTGAILGMLEGRDFYTEQMNYATQMTRQPGSTMKTIAAYLPAIEEGLVQPGSVLDDAPIVLKDGQKGFHIPKNSNDRYSGLVTARDALNRSLNLPALKVFLNKVTIPKAWEFSRKLGITTIQPEDDYAQTGVIGGLSVGVSVEELTNAYGAIPNMGEFNDAYMIRKITDATGKTVYEHKHQPVRVFSEQTAFLVTDMLRTVITNGTASTVNREYKGKGIPIAGKTGSTQSYGDVWFLGFTPDVTLGVWSGYERQADTLSKEGRLRSQWIWTKIMNAVTEERPELFETKAFAKPDGVVKATVSSVSGKRPTQLTYSMGRVVTDWFNEKYLPKESDDALVKMSYISYNGVNYIAQSTTPSDFVSEQIVIRREKPLDELLEEIQKAQSKISGSSRRSLSYYLPADAKLDAPSKTDPRKDDGANPSAPINVRLSSVSASSVQITFSGSPENDVVGYRLYRSLNGSAYQKSGSSIVKGDSQKFVTGIGAGHQYSYYVTAVDVAGRESSPSLIVTTGGAVQKPSPDTLDEGITPEPIEGADSTDNSANNDSNSNSENRGSENGSNNNNSNNSGNGNRGTGANNQAGQTLPAPSAPSGITIEATSSGVRLAWAPNPVSDQVTSYHIYYSEKGQSRFTRIGTSSETKFEYSSGAEGGRYRVTAVNEGGESAPSSTVKAS</sequence>
<keyword evidence="6" id="KW-0808">Transferase</keyword>
<dbReference type="InterPro" id="IPR001264">
    <property type="entry name" value="Glyco_trans_51"/>
</dbReference>
<evidence type="ECO:0000256" key="9">
    <source>
        <dbReference type="ARBA" id="ARBA00022984"/>
    </source>
</evidence>
<keyword evidence="3 18" id="KW-0121">Carboxypeptidase</keyword>
<evidence type="ECO:0000259" key="17">
    <source>
        <dbReference type="PROSITE" id="PS50853"/>
    </source>
</evidence>
<proteinExistence type="predicted"/>
<evidence type="ECO:0000256" key="15">
    <source>
        <dbReference type="SAM" id="MobiDB-lite"/>
    </source>
</evidence>
<keyword evidence="10 16" id="KW-0472">Membrane</keyword>
<dbReference type="PANTHER" id="PTHR32282:SF11">
    <property type="entry name" value="PENICILLIN-BINDING PROTEIN 1B"/>
    <property type="match status" value="1"/>
</dbReference>
<dbReference type="SUPFAM" id="SSF53955">
    <property type="entry name" value="Lysozyme-like"/>
    <property type="match status" value="1"/>
</dbReference>
<evidence type="ECO:0000256" key="10">
    <source>
        <dbReference type="ARBA" id="ARBA00023136"/>
    </source>
</evidence>
<comment type="caution">
    <text evidence="18">The sequence shown here is derived from an EMBL/GenBank/DDBJ whole genome shotgun (WGS) entry which is preliminary data.</text>
</comment>
<dbReference type="Gene3D" id="1.10.3810.10">
    <property type="entry name" value="Biosynthetic peptidoglycan transglycosylase-like"/>
    <property type="match status" value="1"/>
</dbReference>
<dbReference type="GO" id="GO:0008360">
    <property type="term" value="P:regulation of cell shape"/>
    <property type="evidence" value="ECO:0007669"/>
    <property type="project" value="UniProtKB-KW"/>
</dbReference>
<feature type="region of interest" description="Disordered" evidence="15">
    <location>
        <begin position="903"/>
        <end position="985"/>
    </location>
</feature>
<comment type="catalytic activity">
    <reaction evidence="13">
        <text>Preferential cleavage: (Ac)2-L-Lys-D-Ala-|-D-Ala. Also transpeptidation of peptidyl-alanyl moieties that are N-acyl substituents of D-alanine.</text>
        <dbReference type="EC" id="3.4.16.4"/>
    </reaction>
</comment>
<keyword evidence="7" id="KW-0378">Hydrolase</keyword>
<gene>
    <name evidence="18" type="ORF">DNH61_20145</name>
</gene>
<evidence type="ECO:0000256" key="14">
    <source>
        <dbReference type="ARBA" id="ARBA00049902"/>
    </source>
</evidence>
<dbReference type="SMART" id="SM00060">
    <property type="entry name" value="FN3"/>
    <property type="match status" value="2"/>
</dbReference>
<evidence type="ECO:0000256" key="16">
    <source>
        <dbReference type="SAM" id="Phobius"/>
    </source>
</evidence>
<dbReference type="InterPro" id="IPR023346">
    <property type="entry name" value="Lysozyme-like_dom_sf"/>
</dbReference>
<dbReference type="PROSITE" id="PS50853">
    <property type="entry name" value="FN3"/>
    <property type="match status" value="2"/>
</dbReference>
<dbReference type="InterPro" id="IPR001460">
    <property type="entry name" value="PCN-bd_Tpept"/>
</dbReference>
<feature type="transmembrane region" description="Helical" evidence="16">
    <location>
        <begin position="26"/>
        <end position="47"/>
    </location>
</feature>
<dbReference type="GO" id="GO:0006508">
    <property type="term" value="P:proteolysis"/>
    <property type="evidence" value="ECO:0007669"/>
    <property type="project" value="UniProtKB-KW"/>
</dbReference>
<dbReference type="EMBL" id="QKRB01000055">
    <property type="protein sequence ID" value="PZD93820.1"/>
    <property type="molecule type" value="Genomic_DNA"/>
</dbReference>
<comment type="catalytic activity">
    <reaction evidence="14">
        <text>[GlcNAc-(1-&gt;4)-Mur2Ac(oyl-L-Ala-gamma-D-Glu-L-Lys-D-Ala-D-Ala)](n)-di-trans,octa-cis-undecaprenyl diphosphate + beta-D-GlcNAc-(1-&gt;4)-Mur2Ac(oyl-L-Ala-gamma-D-Glu-L-Lys-D-Ala-D-Ala)-di-trans,octa-cis-undecaprenyl diphosphate = [GlcNAc-(1-&gt;4)-Mur2Ac(oyl-L-Ala-gamma-D-Glu-L-Lys-D-Ala-D-Ala)](n+1)-di-trans,octa-cis-undecaprenyl diphosphate + di-trans,octa-cis-undecaprenyl diphosphate + H(+)</text>
        <dbReference type="Rhea" id="RHEA:23708"/>
        <dbReference type="Rhea" id="RHEA-COMP:9602"/>
        <dbReference type="Rhea" id="RHEA-COMP:9603"/>
        <dbReference type="ChEBI" id="CHEBI:15378"/>
        <dbReference type="ChEBI" id="CHEBI:58405"/>
        <dbReference type="ChEBI" id="CHEBI:60033"/>
        <dbReference type="ChEBI" id="CHEBI:78435"/>
        <dbReference type="EC" id="2.4.99.28"/>
    </reaction>
</comment>
<feature type="compositionally biased region" description="Basic and acidic residues" evidence="15">
    <location>
        <begin position="798"/>
        <end position="812"/>
    </location>
</feature>
<dbReference type="Pfam" id="PF00912">
    <property type="entry name" value="Transgly"/>
    <property type="match status" value="1"/>
</dbReference>
<feature type="compositionally biased region" description="Low complexity" evidence="15">
    <location>
        <begin position="930"/>
        <end position="971"/>
    </location>
</feature>
<dbReference type="AlphaFoldDB" id="A0A2W1L6S6"/>
<evidence type="ECO:0000256" key="13">
    <source>
        <dbReference type="ARBA" id="ARBA00034000"/>
    </source>
</evidence>
<dbReference type="InterPro" id="IPR003961">
    <property type="entry name" value="FN3_dom"/>
</dbReference>
<keyword evidence="12" id="KW-0961">Cell wall biogenesis/degradation</keyword>
<evidence type="ECO:0000256" key="12">
    <source>
        <dbReference type="ARBA" id="ARBA00023316"/>
    </source>
</evidence>
<evidence type="ECO:0000313" key="19">
    <source>
        <dbReference type="Proteomes" id="UP000249522"/>
    </source>
</evidence>
<dbReference type="GO" id="GO:0030288">
    <property type="term" value="C:outer membrane-bounded periplasmic space"/>
    <property type="evidence" value="ECO:0007669"/>
    <property type="project" value="TreeGrafter"/>
</dbReference>
<dbReference type="InterPro" id="IPR013783">
    <property type="entry name" value="Ig-like_fold"/>
</dbReference>
<evidence type="ECO:0000256" key="7">
    <source>
        <dbReference type="ARBA" id="ARBA00022801"/>
    </source>
</evidence>
<reference evidence="18 19" key="1">
    <citation type="submission" date="2018-06" db="EMBL/GenBank/DDBJ databases">
        <title>Paenibacillus imtechensis sp. nov.</title>
        <authorList>
            <person name="Pinnaka A.K."/>
            <person name="Singh H."/>
            <person name="Kaur M."/>
        </authorList>
    </citation>
    <scope>NUCLEOTIDE SEQUENCE [LARGE SCALE GENOMIC DNA]</scope>
    <source>
        <strain evidence="18 19">SMB1</strain>
    </source>
</reference>
<evidence type="ECO:0000313" key="18">
    <source>
        <dbReference type="EMBL" id="PZD93820.1"/>
    </source>
</evidence>
<dbReference type="GO" id="GO:0009252">
    <property type="term" value="P:peptidoglycan biosynthetic process"/>
    <property type="evidence" value="ECO:0007669"/>
    <property type="project" value="UniProtKB-KW"/>
</dbReference>
<dbReference type="InterPro" id="IPR012338">
    <property type="entry name" value="Beta-lactam/transpept-like"/>
</dbReference>
<dbReference type="Pfam" id="PF00905">
    <property type="entry name" value="Transpeptidase"/>
    <property type="match status" value="1"/>
</dbReference>